<dbReference type="GO" id="GO:0003700">
    <property type="term" value="F:DNA-binding transcription factor activity"/>
    <property type="evidence" value="ECO:0007669"/>
    <property type="project" value="TreeGrafter"/>
</dbReference>
<protein>
    <recommendedName>
        <fullName evidence="13">C2H2-type domain-containing protein</fullName>
    </recommendedName>
</protein>
<dbReference type="PROSITE" id="PS50157">
    <property type="entry name" value="ZINC_FINGER_C2H2_2"/>
    <property type="match status" value="1"/>
</dbReference>
<keyword evidence="5 11" id="KW-0863">Zinc-finger</keyword>
<evidence type="ECO:0000256" key="3">
    <source>
        <dbReference type="ARBA" id="ARBA00022723"/>
    </source>
</evidence>
<proteinExistence type="predicted"/>
<evidence type="ECO:0000313" key="15">
    <source>
        <dbReference type="Proteomes" id="UP001497482"/>
    </source>
</evidence>
<evidence type="ECO:0000256" key="11">
    <source>
        <dbReference type="PROSITE-ProRule" id="PRU00042"/>
    </source>
</evidence>
<dbReference type="InterPro" id="IPR013087">
    <property type="entry name" value="Znf_C2H2_type"/>
</dbReference>
<keyword evidence="2" id="KW-1017">Isopeptide bond</keyword>
<dbReference type="PROSITE" id="PS00028">
    <property type="entry name" value="ZINC_FINGER_C2H2_1"/>
    <property type="match status" value="1"/>
</dbReference>
<dbReference type="GO" id="GO:0045944">
    <property type="term" value="P:positive regulation of transcription by RNA polymerase II"/>
    <property type="evidence" value="ECO:0007669"/>
    <property type="project" value="TreeGrafter"/>
</dbReference>
<keyword evidence="10" id="KW-0539">Nucleus</keyword>
<comment type="subcellular location">
    <subcellularLocation>
        <location evidence="1">Nucleus</location>
    </subcellularLocation>
</comment>
<dbReference type="EMBL" id="OZ035839">
    <property type="protein sequence ID" value="CAL1586020.1"/>
    <property type="molecule type" value="Genomic_DNA"/>
</dbReference>
<evidence type="ECO:0000256" key="6">
    <source>
        <dbReference type="ARBA" id="ARBA00022833"/>
    </source>
</evidence>
<evidence type="ECO:0000256" key="10">
    <source>
        <dbReference type="ARBA" id="ARBA00023242"/>
    </source>
</evidence>
<feature type="compositionally biased region" description="Pro residues" evidence="12">
    <location>
        <begin position="314"/>
        <end position="323"/>
    </location>
</feature>
<dbReference type="GO" id="GO:0005634">
    <property type="term" value="C:nucleus"/>
    <property type="evidence" value="ECO:0007669"/>
    <property type="project" value="UniProtKB-SubCell"/>
</dbReference>
<evidence type="ECO:0000256" key="4">
    <source>
        <dbReference type="ARBA" id="ARBA00022737"/>
    </source>
</evidence>
<keyword evidence="6" id="KW-0862">Zinc</keyword>
<dbReference type="InterPro" id="IPR051497">
    <property type="entry name" value="Dev/Hematopoietic_TF"/>
</dbReference>
<evidence type="ECO:0000313" key="14">
    <source>
        <dbReference type="EMBL" id="CAL1586020.1"/>
    </source>
</evidence>
<dbReference type="GO" id="GO:0008270">
    <property type="term" value="F:zinc ion binding"/>
    <property type="evidence" value="ECO:0007669"/>
    <property type="project" value="UniProtKB-KW"/>
</dbReference>
<accession>A0AAV2KDN9</accession>
<sequence length="399" mass="43129">MSRRKQVNPQHLSLTHRETVQAEANHDPGAASPSSSPASSSSSPRRTGPGEHDLLTCGQCQTHFPLGDILVFIEHKRRLCRGLRSPAGSYSKPGENGGTNGLAISPRGRVLDLGRGPVEVGIQVSPGGQEDMERRLTPAKGICPKQERGDKDEPSSYICTSCKQTFTSAWFLLQHAQNTHGIRIYLDHHMALTPRMALPPPPGVEALPRSPLPTFLGDTSNPFHLLRMAAPLLREHPPPPGYMETRLPATPPFVSPPPPPRPPLERLGPEEMGLLSQHPSAFERVMRMAPMDPPSMDFSRRLRELAGNTNNGGPTPPLSPNRVPPMHRLLSPTLFQPGSKPPAFLTYAPQPPTSQGSHNSTSPSDAQNQGQDAATPESGRTSVISVTMRAPRPASSRGT</sequence>
<name>A0AAV2KDN9_KNICA</name>
<feature type="compositionally biased region" description="Basic and acidic residues" evidence="12">
    <location>
        <begin position="15"/>
        <end position="26"/>
    </location>
</feature>
<reference evidence="14 15" key="1">
    <citation type="submission" date="2024-04" db="EMBL/GenBank/DDBJ databases">
        <authorList>
            <person name="Waldvogel A.-M."/>
            <person name="Schoenle A."/>
        </authorList>
    </citation>
    <scope>NUCLEOTIDE SEQUENCE [LARGE SCALE GENOMIC DNA]</scope>
</reference>
<evidence type="ECO:0000259" key="13">
    <source>
        <dbReference type="PROSITE" id="PS50157"/>
    </source>
</evidence>
<keyword evidence="9" id="KW-0804">Transcription</keyword>
<evidence type="ECO:0000256" key="12">
    <source>
        <dbReference type="SAM" id="MobiDB-lite"/>
    </source>
</evidence>
<dbReference type="GO" id="GO:0000978">
    <property type="term" value="F:RNA polymerase II cis-regulatory region sequence-specific DNA binding"/>
    <property type="evidence" value="ECO:0007669"/>
    <property type="project" value="TreeGrafter"/>
</dbReference>
<dbReference type="Proteomes" id="UP001497482">
    <property type="component" value="Chromosome 17"/>
</dbReference>
<keyword evidence="7" id="KW-0832">Ubl conjugation</keyword>
<evidence type="ECO:0000256" key="5">
    <source>
        <dbReference type="ARBA" id="ARBA00022771"/>
    </source>
</evidence>
<dbReference type="PANTHER" id="PTHR45993:SF9">
    <property type="entry name" value="B-CELL LYMPHOMA_LEUKEMIA 11B"/>
    <property type="match status" value="1"/>
</dbReference>
<dbReference type="Pfam" id="PF25491">
    <property type="entry name" value="CCHC_BCL-11A"/>
    <property type="match status" value="1"/>
</dbReference>
<evidence type="ECO:0000256" key="7">
    <source>
        <dbReference type="ARBA" id="ARBA00022843"/>
    </source>
</evidence>
<dbReference type="InterPro" id="IPR057448">
    <property type="entry name" value="BCL-11A_Znf_CCHC"/>
</dbReference>
<evidence type="ECO:0000256" key="1">
    <source>
        <dbReference type="ARBA" id="ARBA00004123"/>
    </source>
</evidence>
<evidence type="ECO:0000256" key="9">
    <source>
        <dbReference type="ARBA" id="ARBA00023163"/>
    </source>
</evidence>
<feature type="region of interest" description="Disordered" evidence="12">
    <location>
        <begin position="305"/>
        <end position="399"/>
    </location>
</feature>
<evidence type="ECO:0000256" key="2">
    <source>
        <dbReference type="ARBA" id="ARBA00022499"/>
    </source>
</evidence>
<keyword evidence="4" id="KW-0677">Repeat</keyword>
<organism evidence="14 15">
    <name type="scientific">Knipowitschia caucasica</name>
    <name type="common">Caucasian dwarf goby</name>
    <name type="synonym">Pomatoschistus caucasicus</name>
    <dbReference type="NCBI Taxonomy" id="637954"/>
    <lineage>
        <taxon>Eukaryota</taxon>
        <taxon>Metazoa</taxon>
        <taxon>Chordata</taxon>
        <taxon>Craniata</taxon>
        <taxon>Vertebrata</taxon>
        <taxon>Euteleostomi</taxon>
        <taxon>Actinopterygii</taxon>
        <taxon>Neopterygii</taxon>
        <taxon>Teleostei</taxon>
        <taxon>Neoteleostei</taxon>
        <taxon>Acanthomorphata</taxon>
        <taxon>Gobiaria</taxon>
        <taxon>Gobiiformes</taxon>
        <taxon>Gobioidei</taxon>
        <taxon>Gobiidae</taxon>
        <taxon>Gobiinae</taxon>
        <taxon>Knipowitschia</taxon>
    </lineage>
</organism>
<feature type="compositionally biased region" description="Polar residues" evidence="12">
    <location>
        <begin position="353"/>
        <end position="385"/>
    </location>
</feature>
<gene>
    <name evidence="14" type="ORF">KC01_LOCUS16165</name>
</gene>
<keyword evidence="15" id="KW-1185">Reference proteome</keyword>
<feature type="region of interest" description="Disordered" evidence="12">
    <location>
        <begin position="84"/>
        <end position="105"/>
    </location>
</feature>
<dbReference type="PANTHER" id="PTHR45993">
    <property type="entry name" value="B-CELL LYMPHOMA/LEUKEMIA 11"/>
    <property type="match status" value="1"/>
</dbReference>
<keyword evidence="3" id="KW-0479">Metal-binding</keyword>
<keyword evidence="8" id="KW-0805">Transcription regulation</keyword>
<feature type="domain" description="C2H2-type" evidence="13">
    <location>
        <begin position="157"/>
        <end position="180"/>
    </location>
</feature>
<feature type="compositionally biased region" description="Low complexity" evidence="12">
    <location>
        <begin position="30"/>
        <end position="44"/>
    </location>
</feature>
<feature type="region of interest" description="Disordered" evidence="12">
    <location>
        <begin position="1"/>
        <end position="54"/>
    </location>
</feature>
<dbReference type="AlphaFoldDB" id="A0AAV2KDN9"/>
<evidence type="ECO:0000256" key="8">
    <source>
        <dbReference type="ARBA" id="ARBA00023015"/>
    </source>
</evidence>